<organism evidence="1 2">
    <name type="scientific">Candidatus Roizmanbacteria bacterium CG_4_10_14_0_2_um_filter_39_13</name>
    <dbReference type="NCBI Taxonomy" id="1974825"/>
    <lineage>
        <taxon>Bacteria</taxon>
        <taxon>Candidatus Roizmaniibacteriota</taxon>
    </lineage>
</organism>
<evidence type="ECO:0000313" key="1">
    <source>
        <dbReference type="EMBL" id="PIZ62229.1"/>
    </source>
</evidence>
<dbReference type="AlphaFoldDB" id="A0A2M7TWN6"/>
<dbReference type="Proteomes" id="UP000228503">
    <property type="component" value="Unassembled WGS sequence"/>
</dbReference>
<name>A0A2M7TWN6_9BACT</name>
<dbReference type="SUPFAM" id="SSF46785">
    <property type="entry name" value="Winged helix' DNA-binding domain"/>
    <property type="match status" value="1"/>
</dbReference>
<accession>A0A2M7TWN6</accession>
<evidence type="ECO:0000313" key="2">
    <source>
        <dbReference type="Proteomes" id="UP000228503"/>
    </source>
</evidence>
<proteinExistence type="predicted"/>
<reference evidence="2" key="1">
    <citation type="submission" date="2017-09" db="EMBL/GenBank/DDBJ databases">
        <title>Depth-based differentiation of microbial function through sediment-hosted aquifers and enrichment of novel symbionts in the deep terrestrial subsurface.</title>
        <authorList>
            <person name="Probst A.J."/>
            <person name="Ladd B."/>
            <person name="Jarett J.K."/>
            <person name="Geller-Mcgrath D.E."/>
            <person name="Sieber C.M.K."/>
            <person name="Emerson J.B."/>
            <person name="Anantharaman K."/>
            <person name="Thomas B.C."/>
            <person name="Malmstrom R."/>
            <person name="Stieglmeier M."/>
            <person name="Klingl A."/>
            <person name="Woyke T."/>
            <person name="Ryan C.M."/>
            <person name="Banfield J.F."/>
        </authorList>
    </citation>
    <scope>NUCLEOTIDE SEQUENCE [LARGE SCALE GENOMIC DNA]</scope>
</reference>
<dbReference type="Gene3D" id="1.10.10.10">
    <property type="entry name" value="Winged helix-like DNA-binding domain superfamily/Winged helix DNA-binding domain"/>
    <property type="match status" value="1"/>
</dbReference>
<gene>
    <name evidence="1" type="ORF">COY16_04865</name>
</gene>
<dbReference type="EMBL" id="PFOB01000062">
    <property type="protein sequence ID" value="PIZ62229.1"/>
    <property type="molecule type" value="Genomic_DNA"/>
</dbReference>
<dbReference type="InterPro" id="IPR036390">
    <property type="entry name" value="WH_DNA-bd_sf"/>
</dbReference>
<sequence length="193" mass="23230">MIMLEKIIPSKVRRKILELYFHHVDDNYYLREIVRMVDEEVNAVKRELDILHDAKVLMRERRTNKVFYTLNKNYIFFDEFLRIFIKSTSLSQLLLKNHSQLGKVKYISLSMKYVKRTPIKEDEIYALFVGVVVVPEVESIMNTAKKDFGWEINYTVMTEDELKFRKKNNDPFIWKFLRQPKVMLVGQEEDLVK</sequence>
<evidence type="ECO:0008006" key="3">
    <source>
        <dbReference type="Google" id="ProtNLM"/>
    </source>
</evidence>
<dbReference type="InterPro" id="IPR036388">
    <property type="entry name" value="WH-like_DNA-bd_sf"/>
</dbReference>
<protein>
    <recommendedName>
        <fullName evidence="3">HTH arsR-type domain-containing protein</fullName>
    </recommendedName>
</protein>
<comment type="caution">
    <text evidence="1">The sequence shown here is derived from an EMBL/GenBank/DDBJ whole genome shotgun (WGS) entry which is preliminary data.</text>
</comment>